<proteinExistence type="predicted"/>
<sequence>MRDSEVHVTALLETLIDFQLILYTYITISKFRFTLPICTTSRPIIIQECNQLLIPSQTNVEDFFCRLV</sequence>
<protein>
    <submittedName>
        <fullName evidence="1">Uncharacterized protein</fullName>
    </submittedName>
</protein>
<reference evidence="1 2" key="1">
    <citation type="submission" date="2024-01" db="EMBL/GenBank/DDBJ databases">
        <title>The genomes of 5 underutilized Papilionoideae crops provide insights into root nodulation and disease resistanc.</title>
        <authorList>
            <person name="Jiang F."/>
        </authorList>
    </citation>
    <scope>NUCLEOTIDE SEQUENCE [LARGE SCALE GENOMIC DNA]</scope>
    <source>
        <strain evidence="1">LVBAO_FW01</strain>
        <tissue evidence="1">Leaves</tissue>
    </source>
</reference>
<comment type="caution">
    <text evidence="1">The sequence shown here is derived from an EMBL/GenBank/DDBJ whole genome shotgun (WGS) entry which is preliminary data.</text>
</comment>
<dbReference type="AlphaFoldDB" id="A0AAN9Q480"/>
<dbReference type="Proteomes" id="UP001367508">
    <property type="component" value="Unassembled WGS sequence"/>
</dbReference>
<dbReference type="EMBL" id="JAYMYQ010000007">
    <property type="protein sequence ID" value="KAK7321636.1"/>
    <property type="molecule type" value="Genomic_DNA"/>
</dbReference>
<accession>A0AAN9Q480</accession>
<evidence type="ECO:0000313" key="2">
    <source>
        <dbReference type="Proteomes" id="UP001367508"/>
    </source>
</evidence>
<evidence type="ECO:0000313" key="1">
    <source>
        <dbReference type="EMBL" id="KAK7321636.1"/>
    </source>
</evidence>
<keyword evidence="2" id="KW-1185">Reference proteome</keyword>
<organism evidence="1 2">
    <name type="scientific">Canavalia gladiata</name>
    <name type="common">Sword bean</name>
    <name type="synonym">Dolichos gladiatus</name>
    <dbReference type="NCBI Taxonomy" id="3824"/>
    <lineage>
        <taxon>Eukaryota</taxon>
        <taxon>Viridiplantae</taxon>
        <taxon>Streptophyta</taxon>
        <taxon>Embryophyta</taxon>
        <taxon>Tracheophyta</taxon>
        <taxon>Spermatophyta</taxon>
        <taxon>Magnoliopsida</taxon>
        <taxon>eudicotyledons</taxon>
        <taxon>Gunneridae</taxon>
        <taxon>Pentapetalae</taxon>
        <taxon>rosids</taxon>
        <taxon>fabids</taxon>
        <taxon>Fabales</taxon>
        <taxon>Fabaceae</taxon>
        <taxon>Papilionoideae</taxon>
        <taxon>50 kb inversion clade</taxon>
        <taxon>NPAAA clade</taxon>
        <taxon>indigoferoid/millettioid clade</taxon>
        <taxon>Phaseoleae</taxon>
        <taxon>Canavalia</taxon>
    </lineage>
</organism>
<gene>
    <name evidence="1" type="ORF">VNO77_32468</name>
</gene>
<name>A0AAN9Q480_CANGL</name>